<accession>A0ACD0P7Q8</accession>
<reference evidence="1 2" key="1">
    <citation type="journal article" date="2018" name="Mol. Biol. Evol.">
        <title>Broad Genomic Sampling Reveals a Smut Pathogenic Ancestry of the Fungal Clade Ustilaginomycotina.</title>
        <authorList>
            <person name="Kijpornyongpan T."/>
            <person name="Mondo S.J."/>
            <person name="Barry K."/>
            <person name="Sandor L."/>
            <person name="Lee J."/>
            <person name="Lipzen A."/>
            <person name="Pangilinan J."/>
            <person name="LaButti K."/>
            <person name="Hainaut M."/>
            <person name="Henrissat B."/>
            <person name="Grigoriev I.V."/>
            <person name="Spatafora J.W."/>
            <person name="Aime M.C."/>
        </authorList>
    </citation>
    <scope>NUCLEOTIDE SEQUENCE [LARGE SCALE GENOMIC DNA]</scope>
    <source>
        <strain evidence="1 2">SA 807</strain>
    </source>
</reference>
<dbReference type="Proteomes" id="UP000245626">
    <property type="component" value="Unassembled WGS sequence"/>
</dbReference>
<organism evidence="1 2">
    <name type="scientific">Violaceomyces palustris</name>
    <dbReference type="NCBI Taxonomy" id="1673888"/>
    <lineage>
        <taxon>Eukaryota</taxon>
        <taxon>Fungi</taxon>
        <taxon>Dikarya</taxon>
        <taxon>Basidiomycota</taxon>
        <taxon>Ustilaginomycotina</taxon>
        <taxon>Ustilaginomycetes</taxon>
        <taxon>Violaceomycetales</taxon>
        <taxon>Violaceomycetaceae</taxon>
        <taxon>Violaceomyces</taxon>
    </lineage>
</organism>
<proteinExistence type="predicted"/>
<dbReference type="EMBL" id="KZ819695">
    <property type="protein sequence ID" value="PWN54123.1"/>
    <property type="molecule type" value="Genomic_DNA"/>
</dbReference>
<gene>
    <name evidence="1" type="ORF">IE53DRAFT_32278</name>
</gene>
<evidence type="ECO:0000313" key="2">
    <source>
        <dbReference type="Proteomes" id="UP000245626"/>
    </source>
</evidence>
<protein>
    <submittedName>
        <fullName evidence="1">Uncharacterized protein</fullName>
    </submittedName>
</protein>
<name>A0ACD0P7Q8_9BASI</name>
<keyword evidence="2" id="KW-1185">Reference proteome</keyword>
<evidence type="ECO:0000313" key="1">
    <source>
        <dbReference type="EMBL" id="PWN54123.1"/>
    </source>
</evidence>
<sequence>MPRAPKTSIRRVRSGCLTCKRRKLKCDEEKPSCIRCRNASRECSYTEQSLFPPSNQTEPPHSTTPKVALPTQDGLLFHPLSSVTQDDPGSSSVPPSLEGSCEDGAYPFSSFDPGLLGGTDDFLWADMLTSLGLLDHADSHSSAPMAFPCDSTFVNQAEANDSIFADAFDDILARSDTLAKYGILQVTNEFNLPSAHESPSLEPTCAHSLPRS</sequence>